<protein>
    <recommendedName>
        <fullName evidence="3">F-box domain-containing protein</fullName>
    </recommendedName>
</protein>
<dbReference type="VEuPathDB" id="FungiDB:RhiirA1_475917"/>
<evidence type="ECO:0000313" key="2">
    <source>
        <dbReference type="Proteomes" id="UP000232688"/>
    </source>
</evidence>
<accession>A0A2N0QW44</accession>
<organism evidence="1 2">
    <name type="scientific">Rhizophagus irregularis</name>
    <dbReference type="NCBI Taxonomy" id="588596"/>
    <lineage>
        <taxon>Eukaryota</taxon>
        <taxon>Fungi</taxon>
        <taxon>Fungi incertae sedis</taxon>
        <taxon>Mucoromycota</taxon>
        <taxon>Glomeromycotina</taxon>
        <taxon>Glomeromycetes</taxon>
        <taxon>Glomerales</taxon>
        <taxon>Glomeraceae</taxon>
        <taxon>Rhizophagus</taxon>
    </lineage>
</organism>
<comment type="caution">
    <text evidence="1">The sequence shown here is derived from an EMBL/GenBank/DDBJ whole genome shotgun (WGS) entry which is preliminary data.</text>
</comment>
<proteinExistence type="predicted"/>
<dbReference type="AlphaFoldDB" id="A0A2N0QW44"/>
<gene>
    <name evidence="1" type="ORF">RhiirA1_475917</name>
</gene>
<sequence>MSYSKIFSGDLPELIYNIIKYFHNDYSTLYSCVLVNRLWCRIMIPILWENPFSIPIKNYNVIDIYLHYLNDDLKTKLNEYKINKLFPSTTLFNYPMFLKYLNIYKIISSVEKWSETFKTSQFSGEFFLIKDFKKFINMSLFIIFIENEVNLHTLEIEISITYFNTYVDYILEIILQYPIFIHKFRNLKIYILINDKYIQIKNHQQFLQLIINYCKNIKFLDLYKFVWNENYFLVLNLIESFNQNLNHLSITIEDYQDRSNNIKCSSIILQNLGQILPSKLEYLVLYIRENDFEIFLKNSQNTSIKKLLIMQKDNDDIIYYIKNFIMKEKRVKYLAIWNSKYEGLPYFENEVKKFELYNIKLKYYYDLIFNLLNFEKELD</sequence>
<dbReference type="VEuPathDB" id="FungiDB:FUN_014107"/>
<evidence type="ECO:0008006" key="3">
    <source>
        <dbReference type="Google" id="ProtNLM"/>
    </source>
</evidence>
<reference evidence="1 2" key="2">
    <citation type="submission" date="2017-10" db="EMBL/GenBank/DDBJ databases">
        <title>Genome analyses suggest a sexual origin of heterokaryosis in a supposedly ancient asexual fungus.</title>
        <authorList>
            <person name="Corradi N."/>
            <person name="Sedzielewska K."/>
            <person name="Noel J."/>
            <person name="Charron P."/>
            <person name="Farinelli L."/>
            <person name="Marton T."/>
            <person name="Kruger M."/>
            <person name="Pelin A."/>
            <person name="Brachmann A."/>
            <person name="Corradi N."/>
        </authorList>
    </citation>
    <scope>NUCLEOTIDE SEQUENCE [LARGE SCALE GENOMIC DNA]</scope>
    <source>
        <strain evidence="1 2">A1</strain>
    </source>
</reference>
<name>A0A2N0QW44_9GLOM</name>
<evidence type="ECO:0000313" key="1">
    <source>
        <dbReference type="EMBL" id="PKC55271.1"/>
    </source>
</evidence>
<dbReference type="Proteomes" id="UP000232688">
    <property type="component" value="Unassembled WGS sequence"/>
</dbReference>
<dbReference type="EMBL" id="LLXH01002705">
    <property type="protein sequence ID" value="PKC55271.1"/>
    <property type="molecule type" value="Genomic_DNA"/>
</dbReference>
<reference evidence="1 2" key="1">
    <citation type="submission" date="2017-10" db="EMBL/GenBank/DDBJ databases">
        <title>Extensive intraspecific genome diversity in a model arbuscular mycorrhizal fungus.</title>
        <authorList>
            <person name="Chen E.C.H."/>
            <person name="Morin E."/>
            <person name="Baudet D."/>
            <person name="Noel J."/>
            <person name="Ndikumana S."/>
            <person name="Charron P."/>
            <person name="St-Onge C."/>
            <person name="Giorgi J."/>
            <person name="Grigoriev I.V."/>
            <person name="Roux C."/>
            <person name="Martin F.M."/>
            <person name="Corradi N."/>
        </authorList>
    </citation>
    <scope>NUCLEOTIDE SEQUENCE [LARGE SCALE GENOMIC DNA]</scope>
    <source>
        <strain evidence="1 2">A1</strain>
    </source>
</reference>